<evidence type="ECO:0000256" key="6">
    <source>
        <dbReference type="SAM" id="Phobius"/>
    </source>
</evidence>
<name>A0A6A1WMV3_9ROSI</name>
<comment type="caution">
    <text evidence="8">The sequence shown here is derived from an EMBL/GenBank/DDBJ whole genome shotgun (WGS) entry which is preliminary data.</text>
</comment>
<evidence type="ECO:0000256" key="2">
    <source>
        <dbReference type="ARBA" id="ARBA00022771"/>
    </source>
</evidence>
<dbReference type="Proteomes" id="UP000516437">
    <property type="component" value="Chromosome 1"/>
</dbReference>
<dbReference type="InterPro" id="IPR010666">
    <property type="entry name" value="Znf_GRF"/>
</dbReference>
<dbReference type="PANTHER" id="PTHR33248">
    <property type="entry name" value="ZINC ION-BINDING PROTEIN"/>
    <property type="match status" value="1"/>
</dbReference>
<evidence type="ECO:0000256" key="1">
    <source>
        <dbReference type="ARBA" id="ARBA00022723"/>
    </source>
</evidence>
<sequence length="196" mass="22653">MASQCNSPPSPSTASSATSIGGDSTKIPICYCGVESCLKTAYTEANFGRRFFSCVNHKFGRSCGFFMWFDPPMCIHGRRVLSRIRERHERTRVEIEIESHLKTKEDEYAKRIARMEEEYGKRTARMEEEYAKCSAMIEHNMARLRLELVSTKYSHNDEKKFYRRMLTFSWVLIVLLLLPSMYVTKKEVGVSLPLAP</sequence>
<keyword evidence="6" id="KW-0812">Transmembrane</keyword>
<dbReference type="OrthoDB" id="2822301at2759"/>
<gene>
    <name evidence="8" type="ORF">CJ030_MR1G014076</name>
</gene>
<evidence type="ECO:0000313" key="8">
    <source>
        <dbReference type="EMBL" id="KAB1226494.1"/>
    </source>
</evidence>
<dbReference type="Pfam" id="PF06839">
    <property type="entry name" value="Zn_ribbon_GRF"/>
    <property type="match status" value="1"/>
</dbReference>
<feature type="region of interest" description="Disordered" evidence="5">
    <location>
        <begin position="1"/>
        <end position="20"/>
    </location>
</feature>
<dbReference type="PROSITE" id="PS51999">
    <property type="entry name" value="ZF_GRF"/>
    <property type="match status" value="1"/>
</dbReference>
<keyword evidence="3" id="KW-0862">Zinc</keyword>
<accession>A0A6A1WMV3</accession>
<evidence type="ECO:0000256" key="4">
    <source>
        <dbReference type="PROSITE-ProRule" id="PRU01343"/>
    </source>
</evidence>
<dbReference type="GO" id="GO:0008270">
    <property type="term" value="F:zinc ion binding"/>
    <property type="evidence" value="ECO:0007669"/>
    <property type="project" value="UniProtKB-KW"/>
</dbReference>
<keyword evidence="9" id="KW-1185">Reference proteome</keyword>
<organism evidence="8 9">
    <name type="scientific">Morella rubra</name>
    <name type="common">Chinese bayberry</name>
    <dbReference type="NCBI Taxonomy" id="262757"/>
    <lineage>
        <taxon>Eukaryota</taxon>
        <taxon>Viridiplantae</taxon>
        <taxon>Streptophyta</taxon>
        <taxon>Embryophyta</taxon>
        <taxon>Tracheophyta</taxon>
        <taxon>Spermatophyta</taxon>
        <taxon>Magnoliopsida</taxon>
        <taxon>eudicotyledons</taxon>
        <taxon>Gunneridae</taxon>
        <taxon>Pentapetalae</taxon>
        <taxon>rosids</taxon>
        <taxon>fabids</taxon>
        <taxon>Fagales</taxon>
        <taxon>Myricaceae</taxon>
        <taxon>Morella</taxon>
    </lineage>
</organism>
<dbReference type="EMBL" id="RXIC02000019">
    <property type="protein sequence ID" value="KAB1226494.1"/>
    <property type="molecule type" value="Genomic_DNA"/>
</dbReference>
<evidence type="ECO:0000256" key="5">
    <source>
        <dbReference type="SAM" id="MobiDB-lite"/>
    </source>
</evidence>
<feature type="domain" description="GRF-type" evidence="7">
    <location>
        <begin position="30"/>
        <end position="72"/>
    </location>
</feature>
<keyword evidence="6" id="KW-1133">Transmembrane helix</keyword>
<feature type="transmembrane region" description="Helical" evidence="6">
    <location>
        <begin position="165"/>
        <end position="183"/>
    </location>
</feature>
<reference evidence="8 9" key="1">
    <citation type="journal article" date="2019" name="Plant Biotechnol. J.">
        <title>The red bayberry genome and genetic basis of sex determination.</title>
        <authorList>
            <person name="Jia H.M."/>
            <person name="Jia H.J."/>
            <person name="Cai Q.L."/>
            <person name="Wang Y."/>
            <person name="Zhao H.B."/>
            <person name="Yang W.F."/>
            <person name="Wang G.Y."/>
            <person name="Li Y.H."/>
            <person name="Zhan D.L."/>
            <person name="Shen Y.T."/>
            <person name="Niu Q.F."/>
            <person name="Chang L."/>
            <person name="Qiu J."/>
            <person name="Zhao L."/>
            <person name="Xie H.B."/>
            <person name="Fu W.Y."/>
            <person name="Jin J."/>
            <person name="Li X.W."/>
            <person name="Jiao Y."/>
            <person name="Zhou C.C."/>
            <person name="Tu T."/>
            <person name="Chai C.Y."/>
            <person name="Gao J.L."/>
            <person name="Fan L.J."/>
            <person name="van de Weg E."/>
            <person name="Wang J.Y."/>
            <person name="Gao Z.S."/>
        </authorList>
    </citation>
    <scope>NUCLEOTIDE SEQUENCE [LARGE SCALE GENOMIC DNA]</scope>
    <source>
        <tissue evidence="8">Leaves</tissue>
    </source>
</reference>
<keyword evidence="1" id="KW-0479">Metal-binding</keyword>
<keyword evidence="6" id="KW-0472">Membrane</keyword>
<dbReference type="AlphaFoldDB" id="A0A6A1WMV3"/>
<proteinExistence type="predicted"/>
<protein>
    <recommendedName>
        <fullName evidence="7">GRF-type domain-containing protein</fullName>
    </recommendedName>
</protein>
<evidence type="ECO:0000256" key="3">
    <source>
        <dbReference type="ARBA" id="ARBA00022833"/>
    </source>
</evidence>
<evidence type="ECO:0000259" key="7">
    <source>
        <dbReference type="PROSITE" id="PS51999"/>
    </source>
</evidence>
<keyword evidence="2 4" id="KW-0863">Zinc-finger</keyword>
<evidence type="ECO:0000313" key="9">
    <source>
        <dbReference type="Proteomes" id="UP000516437"/>
    </source>
</evidence>